<dbReference type="InterPro" id="IPR029052">
    <property type="entry name" value="Metallo-depent_PP-like"/>
</dbReference>
<sequence length="297" mass="34708">MIYKPGIPLILFHQHMVELPDTTKYAKEQCSLSTLELGTYLKFPPTYPKLLYKCEGDTIKFIAIGSAATREYIKKGIHKKYWVSPHYAYSLMVQTEKDGFQMIFFNNEVDIGESRTNQYIEKSFMAKEQSVYSLEDSLKFLVGHRPLYSNFRRVRSDEDQVVQTKVKNLLHRLERHDVYISGHASGMEYLQDNEKVDYFGIGGEEKFAENVYGFAIFENNFAEDTETIIYYNYESRNGDYKLQDIPTTIRDGKIMMKYRKVQEAKKQQNRKPKINPADQGSARCPENSCLKRQCNHI</sequence>
<proteinExistence type="predicted"/>
<evidence type="ECO:0000313" key="2">
    <source>
        <dbReference type="EMBL" id="CCA17121.1"/>
    </source>
</evidence>
<name>F0W7M0_9STRA</name>
<feature type="region of interest" description="Disordered" evidence="1">
    <location>
        <begin position="264"/>
        <end position="285"/>
    </location>
</feature>
<dbReference type="HOGENOM" id="CLU_938167_0_0_1"/>
<evidence type="ECO:0000256" key="1">
    <source>
        <dbReference type="SAM" id="MobiDB-lite"/>
    </source>
</evidence>
<gene>
    <name evidence="2" type="primary">AlNc14C30G2826</name>
    <name evidence="2" type="ORF">ALNC14_032640</name>
</gene>
<dbReference type="SUPFAM" id="SSF56300">
    <property type="entry name" value="Metallo-dependent phosphatases"/>
    <property type="match status" value="1"/>
</dbReference>
<organism evidence="2">
    <name type="scientific">Albugo laibachii Nc14</name>
    <dbReference type="NCBI Taxonomy" id="890382"/>
    <lineage>
        <taxon>Eukaryota</taxon>
        <taxon>Sar</taxon>
        <taxon>Stramenopiles</taxon>
        <taxon>Oomycota</taxon>
        <taxon>Peronosporomycetes</taxon>
        <taxon>Albuginales</taxon>
        <taxon>Albuginaceae</taxon>
        <taxon>Albugo</taxon>
    </lineage>
</organism>
<accession>F0W7M0</accession>
<reference evidence="2" key="2">
    <citation type="submission" date="2011-02" db="EMBL/GenBank/DDBJ databases">
        <authorList>
            <person name="MacLean D."/>
        </authorList>
    </citation>
    <scope>NUCLEOTIDE SEQUENCE</scope>
</reference>
<protein>
    <submittedName>
        <fullName evidence="2">AlNc14C30G2826 protein</fullName>
    </submittedName>
</protein>
<dbReference type="AlphaFoldDB" id="F0W7M0"/>
<dbReference type="Gene3D" id="3.60.21.10">
    <property type="match status" value="1"/>
</dbReference>
<reference evidence="2" key="1">
    <citation type="journal article" date="2011" name="PLoS Biol.">
        <title>Gene gain and loss during evolution of obligate parasitism in the white rust pathogen of Arabidopsis thaliana.</title>
        <authorList>
            <person name="Kemen E."/>
            <person name="Gardiner A."/>
            <person name="Schultz-Larsen T."/>
            <person name="Kemen A.C."/>
            <person name="Balmuth A.L."/>
            <person name="Robert-Seilaniantz A."/>
            <person name="Bailey K."/>
            <person name="Holub E."/>
            <person name="Studholme D.J."/>
            <person name="Maclean D."/>
            <person name="Jones J.D."/>
        </authorList>
    </citation>
    <scope>NUCLEOTIDE SEQUENCE</scope>
</reference>
<dbReference type="EMBL" id="FR824075">
    <property type="protein sequence ID" value="CCA17121.1"/>
    <property type="molecule type" value="Genomic_DNA"/>
</dbReference>